<sequence>MKNVDVGSRPVTGLRLQLEGRGSNRLAIHLQHLASLPKSLPLGGYATLADNVPVADTAHVYLSCDSYSCNFHKKVKWNCLSYICTAPVESDDSVSIVTGAQLQVEKKCLLLRLRFSKIIGATLQKPPEWDQSSNLGKSGSKFWDIISFISKEGHRDHPKPGDVTISSAKDSIALPAPLNTPKLQRYVDTMEIIRGPGDTPGYWVVSGARLSVHNGKVYLLVKYSLFRFVTQSETNPS</sequence>
<dbReference type="PaxDb" id="3827-XP_004503913.1"/>
<dbReference type="GO" id="GO:2000031">
    <property type="term" value="P:regulation of salicylic acid mediated signaling pathway"/>
    <property type="evidence" value="ECO:0007669"/>
    <property type="project" value="InterPro"/>
</dbReference>
<dbReference type="GO" id="GO:0009626">
    <property type="term" value="P:plant-type hypersensitive response"/>
    <property type="evidence" value="ECO:0007669"/>
    <property type="project" value="TreeGrafter"/>
</dbReference>
<dbReference type="InterPro" id="IPR044663">
    <property type="entry name" value="CAD1/NSL1-like"/>
</dbReference>
<gene>
    <name evidence="2" type="primary">LOC101509531</name>
</gene>
<proteinExistence type="predicted"/>
<dbReference type="Proteomes" id="UP000087171">
    <property type="component" value="Chromosome Ca6"/>
</dbReference>
<dbReference type="RefSeq" id="XP_004503913.1">
    <property type="nucleotide sequence ID" value="XM_004503856.1"/>
</dbReference>
<dbReference type="eggNOG" id="ENOG502QPZ4">
    <property type="taxonomic scope" value="Eukaryota"/>
</dbReference>
<dbReference type="PANTHER" id="PTHR33199">
    <property type="entry name" value="MACPF DOMAIN-CONTAINING PROTEIN CAD1"/>
    <property type="match status" value="1"/>
</dbReference>
<dbReference type="PANTHER" id="PTHR33199:SF14">
    <property type="entry name" value="MAC_PERFORIN DOMAIN PROTEIN"/>
    <property type="match status" value="1"/>
</dbReference>
<accession>A0A1S2YG94</accession>
<organism evidence="1 2">
    <name type="scientific">Cicer arietinum</name>
    <name type="common">Chickpea</name>
    <name type="synonym">Garbanzo</name>
    <dbReference type="NCBI Taxonomy" id="3827"/>
    <lineage>
        <taxon>Eukaryota</taxon>
        <taxon>Viridiplantae</taxon>
        <taxon>Streptophyta</taxon>
        <taxon>Embryophyta</taxon>
        <taxon>Tracheophyta</taxon>
        <taxon>Spermatophyta</taxon>
        <taxon>Magnoliopsida</taxon>
        <taxon>eudicotyledons</taxon>
        <taxon>Gunneridae</taxon>
        <taxon>Pentapetalae</taxon>
        <taxon>rosids</taxon>
        <taxon>fabids</taxon>
        <taxon>Fabales</taxon>
        <taxon>Fabaceae</taxon>
        <taxon>Papilionoideae</taxon>
        <taxon>50 kb inversion clade</taxon>
        <taxon>NPAAA clade</taxon>
        <taxon>Hologalegina</taxon>
        <taxon>IRL clade</taxon>
        <taxon>Cicereae</taxon>
        <taxon>Cicer</taxon>
    </lineage>
</organism>
<keyword evidence="1" id="KW-1185">Reference proteome</keyword>
<evidence type="ECO:0000313" key="2">
    <source>
        <dbReference type="RefSeq" id="XP_004503913.1"/>
    </source>
</evidence>
<dbReference type="KEGG" id="cam:101509531"/>
<dbReference type="STRING" id="3827.A0A1S2YG94"/>
<dbReference type="GO" id="GO:0005886">
    <property type="term" value="C:plasma membrane"/>
    <property type="evidence" value="ECO:0007669"/>
    <property type="project" value="TreeGrafter"/>
</dbReference>
<reference evidence="2" key="2">
    <citation type="submission" date="2025-08" db="UniProtKB">
        <authorList>
            <consortium name="RefSeq"/>
        </authorList>
    </citation>
    <scope>IDENTIFICATION</scope>
    <source>
        <tissue evidence="2">Etiolated seedlings</tissue>
    </source>
</reference>
<dbReference type="GeneID" id="101509531"/>
<name>A0A1S2YG94_CICAR</name>
<dbReference type="OrthoDB" id="1425189at2759"/>
<reference evidence="1" key="1">
    <citation type="journal article" date="2013" name="Nat. Biotechnol.">
        <title>Draft genome sequence of chickpea (Cicer arietinum) provides a resource for trait improvement.</title>
        <authorList>
            <person name="Varshney R.K."/>
            <person name="Song C."/>
            <person name="Saxena R.K."/>
            <person name="Azam S."/>
            <person name="Yu S."/>
            <person name="Sharpe A.G."/>
            <person name="Cannon S."/>
            <person name="Baek J."/>
            <person name="Rosen B.D."/>
            <person name="Tar'an B."/>
            <person name="Millan T."/>
            <person name="Zhang X."/>
            <person name="Ramsay L.D."/>
            <person name="Iwata A."/>
            <person name="Wang Y."/>
            <person name="Nelson W."/>
            <person name="Farmer A.D."/>
            <person name="Gaur P.M."/>
            <person name="Soderlund C."/>
            <person name="Penmetsa R.V."/>
            <person name="Xu C."/>
            <person name="Bharti A.K."/>
            <person name="He W."/>
            <person name="Winter P."/>
            <person name="Zhao S."/>
            <person name="Hane J.K."/>
            <person name="Carrasquilla-Garcia N."/>
            <person name="Condie J.A."/>
            <person name="Upadhyaya H.D."/>
            <person name="Luo M.C."/>
            <person name="Thudi M."/>
            <person name="Gowda C.L."/>
            <person name="Singh N.P."/>
            <person name="Lichtenzveig J."/>
            <person name="Gali K.K."/>
            <person name="Rubio J."/>
            <person name="Nadarajan N."/>
            <person name="Dolezel J."/>
            <person name="Bansal K.C."/>
            <person name="Xu X."/>
            <person name="Edwards D."/>
            <person name="Zhang G."/>
            <person name="Kahl G."/>
            <person name="Gil J."/>
            <person name="Singh K.B."/>
            <person name="Datta S.K."/>
            <person name="Jackson S.A."/>
            <person name="Wang J."/>
            <person name="Cook D.R."/>
        </authorList>
    </citation>
    <scope>NUCLEOTIDE SEQUENCE [LARGE SCALE GENOMIC DNA]</scope>
    <source>
        <strain evidence="1">cv. CDC Frontier</strain>
    </source>
</reference>
<dbReference type="AlphaFoldDB" id="A0A1S2YG94"/>
<protein>
    <submittedName>
        <fullName evidence="2">MACPF domain-containing protein At4g24290-like</fullName>
    </submittedName>
</protein>
<evidence type="ECO:0000313" key="1">
    <source>
        <dbReference type="Proteomes" id="UP000087171"/>
    </source>
</evidence>